<dbReference type="CDD" id="cd11326">
    <property type="entry name" value="AmyAc_Glg_debranch"/>
    <property type="match status" value="1"/>
</dbReference>
<keyword evidence="8" id="KW-1185">Reference proteome</keyword>
<organism evidence="7 8">
    <name type="scientific">Candidatus Magnetominusculus xianensis</name>
    <dbReference type="NCBI Taxonomy" id="1748249"/>
    <lineage>
        <taxon>Bacteria</taxon>
        <taxon>Pseudomonadati</taxon>
        <taxon>Nitrospirota</taxon>
        <taxon>Nitrospiria</taxon>
        <taxon>Nitrospirales</taxon>
        <taxon>Nitrospiraceae</taxon>
        <taxon>Candidatus Magnetominusculus</taxon>
    </lineage>
</organism>
<keyword evidence="2 7" id="KW-0378">Hydrolase</keyword>
<evidence type="ECO:0000313" key="8">
    <source>
        <dbReference type="Proteomes" id="UP000060487"/>
    </source>
</evidence>
<dbReference type="EC" id="3.2.1.-" evidence="7"/>
<dbReference type="GO" id="GO:0016798">
    <property type="term" value="F:hydrolase activity, acting on glycosyl bonds"/>
    <property type="evidence" value="ECO:0007669"/>
    <property type="project" value="UniProtKB-KW"/>
</dbReference>
<dbReference type="SUPFAM" id="SSF51011">
    <property type="entry name" value="Glycosyl hydrolase domain"/>
    <property type="match status" value="1"/>
</dbReference>
<dbReference type="Proteomes" id="UP000060487">
    <property type="component" value="Unassembled WGS sequence"/>
</dbReference>
<gene>
    <name evidence="7" type="primary">glgX</name>
    <name evidence="7" type="ORF">ASN18_1165</name>
</gene>
<sequence length="703" mass="80092">MKELKHDNLLSKSGNIEIYRGTPAYLGATLMRDGVNLAVFSKHAEHVTLVIFQAGVRKPTAEIILNPSYNKTGDIWHVFLRGIDTTARYGYRMGRTSKKDANLHRFNDKKLLLDPYAKAIVGAAKWGKVYHRRGGEAENANVNERRSIIIDDDFDWGYDQPLNIPLKDSIIYEMHVRGFTQHPTSAVDKPGTYAGIVEKIPYLKELGITAVELLPIFEFEEMDSDRLNPVTGERLLNFWGYQPISFFAPKASYAHDSVNGGQVSEFKSMVKKFHEDGIEVILDVVFNHTAEGNEKGPTFSFKGIDNSIYYIIEPGTGDYHNYSGCGNTLNCNHPVVRDMIVNCLRYWVMEMHIDGFRFDLASILGRGRDGSVLKNPPLLERIAADPVLANTKLIAEAWDAAGLYQVGTFPNWGRWAEWNGKFRDDVRRFIRGEKGLVPVMMKRLTGSPDLYAQGGREPYHSINFITSHDGFTLKDLVSYDRKHNESNGEDNRDGSDDNQSWNCGWEGPTDSWDINNLRMRQMKNFTAILLISHGVPMILGGDELGRTQQGNNNAYCHDNKISWVDWKLTETNGSLVRFFRLLTKFRKRMPLLKPETFQENGTSTVSWHGVKLNKPDIDYHSRTLAMLQSSSSDGSDMYLSMNAYYEQLRFDLPPLPQSKKWYRVVDTNLEPPHDIEDTGEEVVLNEQRFYYVAPRSVLILISK</sequence>
<feature type="domain" description="Glycosyl hydrolase family 13 catalytic" evidence="6">
    <location>
        <begin position="173"/>
        <end position="586"/>
    </location>
</feature>
<dbReference type="Pfam" id="PF21156">
    <property type="entry name" value="ISOA1-3_C"/>
    <property type="match status" value="1"/>
</dbReference>
<dbReference type="InterPro" id="IPR014756">
    <property type="entry name" value="Ig_E-set"/>
</dbReference>
<dbReference type="RefSeq" id="WP_085051809.1">
    <property type="nucleotide sequence ID" value="NZ_LNQR01000036.1"/>
</dbReference>
<dbReference type="SMART" id="SM00642">
    <property type="entry name" value="Aamy"/>
    <property type="match status" value="1"/>
</dbReference>
<name>A0ABR5SGN2_9BACT</name>
<keyword evidence="3" id="KW-0809">Transit peptide</keyword>
<dbReference type="PANTHER" id="PTHR43002">
    <property type="entry name" value="GLYCOGEN DEBRANCHING ENZYME"/>
    <property type="match status" value="1"/>
</dbReference>
<dbReference type="InterPro" id="IPR004193">
    <property type="entry name" value="Glyco_hydro_13_N"/>
</dbReference>
<dbReference type="InterPro" id="IPR048650">
    <property type="entry name" value="ISOA1-3-like_C"/>
</dbReference>
<evidence type="ECO:0000256" key="5">
    <source>
        <dbReference type="SAM" id="MobiDB-lite"/>
    </source>
</evidence>
<proteinExistence type="inferred from homology"/>
<dbReference type="Pfam" id="PF00128">
    <property type="entry name" value="Alpha-amylase"/>
    <property type="match status" value="1"/>
</dbReference>
<evidence type="ECO:0000313" key="7">
    <source>
        <dbReference type="EMBL" id="KWT90159.1"/>
    </source>
</evidence>
<dbReference type="CDD" id="cd02856">
    <property type="entry name" value="E_set_GDE_Isoamylase_N"/>
    <property type="match status" value="1"/>
</dbReference>
<dbReference type="InterPro" id="IPR013783">
    <property type="entry name" value="Ig-like_fold"/>
</dbReference>
<evidence type="ECO:0000256" key="2">
    <source>
        <dbReference type="ARBA" id="ARBA00022801"/>
    </source>
</evidence>
<dbReference type="InterPro" id="IPR013780">
    <property type="entry name" value="Glyco_hydro_b"/>
</dbReference>
<dbReference type="SUPFAM" id="SSF81296">
    <property type="entry name" value="E set domains"/>
    <property type="match status" value="1"/>
</dbReference>
<evidence type="ECO:0000256" key="4">
    <source>
        <dbReference type="ARBA" id="ARBA00023295"/>
    </source>
</evidence>
<dbReference type="InterPro" id="IPR044505">
    <property type="entry name" value="GlgX_Isoamylase_N_E_set"/>
</dbReference>
<protein>
    <submittedName>
        <fullName evidence="7">Glycogen debranching enzyme GlgX</fullName>
        <ecNumber evidence="7">3.2.1.-</ecNumber>
    </submittedName>
</protein>
<reference evidence="7 8" key="1">
    <citation type="submission" date="2015-11" db="EMBL/GenBank/DDBJ databases">
        <authorList>
            <person name="Lin W."/>
        </authorList>
    </citation>
    <scope>NUCLEOTIDE SEQUENCE [LARGE SCALE GENOMIC DNA]</scope>
    <source>
        <strain evidence="7 8">HCH-1</strain>
    </source>
</reference>
<feature type="region of interest" description="Disordered" evidence="5">
    <location>
        <begin position="482"/>
        <end position="502"/>
    </location>
</feature>
<dbReference type="Gene3D" id="2.60.40.1180">
    <property type="entry name" value="Golgi alpha-mannosidase II"/>
    <property type="match status" value="1"/>
</dbReference>
<dbReference type="Gene3D" id="2.60.40.10">
    <property type="entry name" value="Immunoglobulins"/>
    <property type="match status" value="1"/>
</dbReference>
<comment type="similarity">
    <text evidence="1">Belongs to the glycosyl hydrolase 13 family.</text>
</comment>
<dbReference type="Gene3D" id="3.20.20.80">
    <property type="entry name" value="Glycosidases"/>
    <property type="match status" value="1"/>
</dbReference>
<feature type="compositionally biased region" description="Basic and acidic residues" evidence="5">
    <location>
        <begin position="482"/>
        <end position="495"/>
    </location>
</feature>
<dbReference type="SUPFAM" id="SSF51445">
    <property type="entry name" value="(Trans)glycosidases"/>
    <property type="match status" value="1"/>
</dbReference>
<accession>A0ABR5SGN2</accession>
<dbReference type="InterPro" id="IPR017853">
    <property type="entry name" value="GH"/>
</dbReference>
<dbReference type="Pfam" id="PF02922">
    <property type="entry name" value="CBM_48"/>
    <property type="match status" value="1"/>
</dbReference>
<dbReference type="InterPro" id="IPR006047">
    <property type="entry name" value="GH13_cat_dom"/>
</dbReference>
<dbReference type="NCBIfam" id="TIGR02100">
    <property type="entry name" value="glgX_debranch"/>
    <property type="match status" value="1"/>
</dbReference>
<keyword evidence="4 7" id="KW-0326">Glycosidase</keyword>
<dbReference type="InterPro" id="IPR011837">
    <property type="entry name" value="Glycogen_debranch_GlgX"/>
</dbReference>
<evidence type="ECO:0000256" key="3">
    <source>
        <dbReference type="ARBA" id="ARBA00022946"/>
    </source>
</evidence>
<dbReference type="EMBL" id="LNQR01000036">
    <property type="protein sequence ID" value="KWT90159.1"/>
    <property type="molecule type" value="Genomic_DNA"/>
</dbReference>
<evidence type="ECO:0000259" key="6">
    <source>
        <dbReference type="SMART" id="SM00642"/>
    </source>
</evidence>
<evidence type="ECO:0000256" key="1">
    <source>
        <dbReference type="ARBA" id="ARBA00008061"/>
    </source>
</evidence>
<comment type="caution">
    <text evidence="7">The sequence shown here is derived from an EMBL/GenBank/DDBJ whole genome shotgun (WGS) entry which is preliminary data.</text>
</comment>